<protein>
    <recommendedName>
        <fullName evidence="3">Peptide methionine sulfoxide reductase</fullName>
    </recommendedName>
</protein>
<organism evidence="1 2">
    <name type="scientific">Allomesorhizobium camelthorni</name>
    <dbReference type="NCBI Taxonomy" id="475069"/>
    <lineage>
        <taxon>Bacteria</taxon>
        <taxon>Pseudomonadati</taxon>
        <taxon>Pseudomonadota</taxon>
        <taxon>Alphaproteobacteria</taxon>
        <taxon>Hyphomicrobiales</taxon>
        <taxon>Phyllobacteriaceae</taxon>
        <taxon>Allomesorhizobium</taxon>
    </lineage>
</organism>
<evidence type="ECO:0008006" key="3">
    <source>
        <dbReference type="Google" id="ProtNLM"/>
    </source>
</evidence>
<dbReference type="AlphaFoldDB" id="A0A6G4WM97"/>
<dbReference type="Proteomes" id="UP001642900">
    <property type="component" value="Unassembled WGS sequence"/>
</dbReference>
<comment type="caution">
    <text evidence="1">The sequence shown here is derived from an EMBL/GenBank/DDBJ whole genome shotgun (WGS) entry which is preliminary data.</text>
</comment>
<proteinExistence type="predicted"/>
<reference evidence="1 2" key="1">
    <citation type="submission" date="2020-02" db="EMBL/GenBank/DDBJ databases">
        <title>Genome sequence of strain CCNWXJ40-4.</title>
        <authorList>
            <person name="Gao J."/>
            <person name="Sun J."/>
        </authorList>
    </citation>
    <scope>NUCLEOTIDE SEQUENCE [LARGE SCALE GENOMIC DNA]</scope>
    <source>
        <strain evidence="1 2">CCNWXJ 40-4</strain>
    </source>
</reference>
<gene>
    <name evidence="1" type="ORF">G6N73_33625</name>
</gene>
<accession>A0A6G4WM97</accession>
<evidence type="ECO:0000313" key="2">
    <source>
        <dbReference type="Proteomes" id="UP001642900"/>
    </source>
</evidence>
<dbReference type="RefSeq" id="WP_165034231.1">
    <property type="nucleotide sequence ID" value="NZ_JAAKZF010000145.1"/>
</dbReference>
<evidence type="ECO:0000313" key="1">
    <source>
        <dbReference type="EMBL" id="NGO55891.1"/>
    </source>
</evidence>
<name>A0A6G4WM97_9HYPH</name>
<keyword evidence="2" id="KW-1185">Reference proteome</keyword>
<sequence length="102" mass="11000">MENDDFERALGALADGYSEGWFAGRRYGVTVRRSPDGRRTSLFARELAGNDFISFNLYRTAIGGTVLKPCEMAANKVTAFMLGFARPDLHGEGRAGGVPAPG</sequence>
<dbReference type="EMBL" id="JAAKZF010000145">
    <property type="protein sequence ID" value="NGO55891.1"/>
    <property type="molecule type" value="Genomic_DNA"/>
</dbReference>